<keyword evidence="1" id="KW-0472">Membrane</keyword>
<reference evidence="2" key="1">
    <citation type="journal article" date="2020" name="BMC Genomics">
        <title>Correction to: Identification and distribution of gene clusters required for synthesis of sphingolipid metabolism inhibitors in diverse species of the filamentous fungus Fusarium.</title>
        <authorList>
            <person name="Kim H.S."/>
            <person name="Lohmar J.M."/>
            <person name="Busman M."/>
            <person name="Brown D.W."/>
            <person name="Naumann T.A."/>
            <person name="Divon H.H."/>
            <person name="Lysoe E."/>
            <person name="Uhlig S."/>
            <person name="Proctor R.H."/>
        </authorList>
    </citation>
    <scope>NUCLEOTIDE SEQUENCE</scope>
    <source>
        <strain evidence="2">NRRL 20472</strain>
    </source>
</reference>
<organism evidence="2 3">
    <name type="scientific">Fusarium sarcochroum</name>
    <dbReference type="NCBI Taxonomy" id="1208366"/>
    <lineage>
        <taxon>Eukaryota</taxon>
        <taxon>Fungi</taxon>
        <taxon>Dikarya</taxon>
        <taxon>Ascomycota</taxon>
        <taxon>Pezizomycotina</taxon>
        <taxon>Sordariomycetes</taxon>
        <taxon>Hypocreomycetidae</taxon>
        <taxon>Hypocreales</taxon>
        <taxon>Nectriaceae</taxon>
        <taxon>Fusarium</taxon>
        <taxon>Fusarium lateritium species complex</taxon>
    </lineage>
</organism>
<dbReference type="InterPro" id="IPR025597">
    <property type="entry name" value="DUF4345"/>
</dbReference>
<accession>A0A8H4T8A5</accession>
<keyword evidence="3" id="KW-1185">Reference proteome</keyword>
<reference evidence="2" key="2">
    <citation type="submission" date="2020-05" db="EMBL/GenBank/DDBJ databases">
        <authorList>
            <person name="Kim H.-S."/>
            <person name="Proctor R.H."/>
            <person name="Brown D.W."/>
        </authorList>
    </citation>
    <scope>NUCLEOTIDE SEQUENCE</scope>
    <source>
        <strain evidence="2">NRRL 20472</strain>
    </source>
</reference>
<dbReference type="Pfam" id="PF14248">
    <property type="entry name" value="DUF4345"/>
    <property type="match status" value="1"/>
</dbReference>
<feature type="transmembrane region" description="Helical" evidence="1">
    <location>
        <begin position="57"/>
        <end position="75"/>
    </location>
</feature>
<dbReference type="Proteomes" id="UP000622797">
    <property type="component" value="Unassembled WGS sequence"/>
</dbReference>
<feature type="transmembrane region" description="Helical" evidence="1">
    <location>
        <begin position="87"/>
        <end position="106"/>
    </location>
</feature>
<evidence type="ECO:0000313" key="3">
    <source>
        <dbReference type="Proteomes" id="UP000622797"/>
    </source>
</evidence>
<dbReference type="EMBL" id="JABEXW010000859">
    <property type="protein sequence ID" value="KAF4952962.1"/>
    <property type="molecule type" value="Genomic_DNA"/>
</dbReference>
<dbReference type="OrthoDB" id="5085654at2759"/>
<evidence type="ECO:0000313" key="2">
    <source>
        <dbReference type="EMBL" id="KAF4952962.1"/>
    </source>
</evidence>
<name>A0A8H4T8A5_9HYPO</name>
<comment type="caution">
    <text evidence="2">The sequence shown here is derived from an EMBL/GenBank/DDBJ whole genome shotgun (WGS) entry which is preliminary data.</text>
</comment>
<gene>
    <name evidence="2" type="ORF">FSARC_12501</name>
</gene>
<proteinExistence type="predicted"/>
<dbReference type="AlphaFoldDB" id="A0A8H4T8A5"/>
<protein>
    <submittedName>
        <fullName evidence="2">Uncharacterized protein</fullName>
    </submittedName>
</protein>
<evidence type="ECO:0000256" key="1">
    <source>
        <dbReference type="SAM" id="Phobius"/>
    </source>
</evidence>
<sequence length="134" mass="14709">MSEYGATQYTSFLLKGFSMWFVYLGATNILQGAKSVLQPSERVVLPSQALSLLDSQLRFLGGIFVGYGAVTWWASDDIPAREAPLTWIMATLVLSGIGRVISATTFGWGPSWTQRATVTEVVVPILVYLFGIRQ</sequence>
<keyword evidence="1" id="KW-1133">Transmembrane helix</keyword>
<keyword evidence="1" id="KW-0812">Transmembrane</keyword>